<proteinExistence type="predicted"/>
<reference evidence="2" key="1">
    <citation type="journal article" date="2020" name="Ecol. Evol.">
        <title>Genome structure and content of the rice root-knot nematode (Meloidogyne graminicola).</title>
        <authorList>
            <person name="Phan N.T."/>
            <person name="Danchin E.G.J."/>
            <person name="Klopp C."/>
            <person name="Perfus-Barbeoch L."/>
            <person name="Kozlowski D.K."/>
            <person name="Koutsovoulos G.D."/>
            <person name="Lopez-Roques C."/>
            <person name="Bouchez O."/>
            <person name="Zahm M."/>
            <person name="Besnard G."/>
            <person name="Bellafiore S."/>
        </authorList>
    </citation>
    <scope>NUCLEOTIDE SEQUENCE</scope>
    <source>
        <strain evidence="2">VN-18</strain>
    </source>
</reference>
<keyword evidence="1" id="KW-0812">Transmembrane</keyword>
<dbReference type="Proteomes" id="UP000605970">
    <property type="component" value="Unassembled WGS sequence"/>
</dbReference>
<dbReference type="AlphaFoldDB" id="A0A8S9ZAV2"/>
<organism evidence="2 3">
    <name type="scientific">Meloidogyne graminicola</name>
    <dbReference type="NCBI Taxonomy" id="189291"/>
    <lineage>
        <taxon>Eukaryota</taxon>
        <taxon>Metazoa</taxon>
        <taxon>Ecdysozoa</taxon>
        <taxon>Nematoda</taxon>
        <taxon>Chromadorea</taxon>
        <taxon>Rhabditida</taxon>
        <taxon>Tylenchina</taxon>
        <taxon>Tylenchomorpha</taxon>
        <taxon>Tylenchoidea</taxon>
        <taxon>Meloidogynidae</taxon>
        <taxon>Meloidogyninae</taxon>
        <taxon>Meloidogyne</taxon>
    </lineage>
</organism>
<protein>
    <submittedName>
        <fullName evidence="2">Uncharacterized protein</fullName>
    </submittedName>
</protein>
<keyword evidence="1" id="KW-1133">Transmembrane helix</keyword>
<keyword evidence="3" id="KW-1185">Reference proteome</keyword>
<name>A0A8S9ZAV2_9BILA</name>
<keyword evidence="1" id="KW-0472">Membrane</keyword>
<evidence type="ECO:0000313" key="3">
    <source>
        <dbReference type="Proteomes" id="UP000605970"/>
    </source>
</evidence>
<gene>
    <name evidence="2" type="ORF">Mgra_00009972</name>
</gene>
<accession>A0A8S9ZAV2</accession>
<feature type="transmembrane region" description="Helical" evidence="1">
    <location>
        <begin position="33"/>
        <end position="53"/>
    </location>
</feature>
<sequence>MKKYLKMKIELLMLLYSFLVVNGMDLVKLFFIFFIKLSIIFTILGSTFTFICFDFTDLFY</sequence>
<dbReference type="EMBL" id="JABEBT010000203">
    <property type="protein sequence ID" value="KAF7624748.1"/>
    <property type="molecule type" value="Genomic_DNA"/>
</dbReference>
<evidence type="ECO:0000256" key="1">
    <source>
        <dbReference type="SAM" id="Phobius"/>
    </source>
</evidence>
<evidence type="ECO:0000313" key="2">
    <source>
        <dbReference type="EMBL" id="KAF7624748.1"/>
    </source>
</evidence>
<comment type="caution">
    <text evidence="2">The sequence shown here is derived from an EMBL/GenBank/DDBJ whole genome shotgun (WGS) entry which is preliminary data.</text>
</comment>